<feature type="domain" description="MbtH-like" evidence="1">
    <location>
        <begin position="1"/>
        <end position="47"/>
    </location>
</feature>
<reference evidence="3" key="1">
    <citation type="journal article" date="2019" name="Int. J. Syst. Evol. Microbiol.">
        <title>The Global Catalogue of Microorganisms (GCM) 10K type strain sequencing project: providing services to taxonomists for standard genome sequencing and annotation.</title>
        <authorList>
            <consortium name="The Broad Institute Genomics Platform"/>
            <consortium name="The Broad Institute Genome Sequencing Center for Infectious Disease"/>
            <person name="Wu L."/>
            <person name="Ma J."/>
        </authorList>
    </citation>
    <scope>NUCLEOTIDE SEQUENCE [LARGE SCALE GENOMIC DNA]</scope>
    <source>
        <strain evidence="3">2902at01</strain>
    </source>
</reference>
<organism evidence="2 3">
    <name type="scientific">Micromonospora zhanjiangensis</name>
    <dbReference type="NCBI Taxonomy" id="1522057"/>
    <lineage>
        <taxon>Bacteria</taxon>
        <taxon>Bacillati</taxon>
        <taxon>Actinomycetota</taxon>
        <taxon>Actinomycetes</taxon>
        <taxon>Micromonosporales</taxon>
        <taxon>Micromonosporaceae</taxon>
        <taxon>Micromonospora</taxon>
    </lineage>
</organism>
<name>A0ABV8KW45_9ACTN</name>
<accession>A0ABV8KW45</accession>
<dbReference type="Proteomes" id="UP001595868">
    <property type="component" value="Unassembled WGS sequence"/>
</dbReference>
<comment type="caution">
    <text evidence="2">The sequence shown here is derived from an EMBL/GenBank/DDBJ whole genome shotgun (WGS) entry which is preliminary data.</text>
</comment>
<evidence type="ECO:0000313" key="2">
    <source>
        <dbReference type="EMBL" id="MFC4110203.1"/>
    </source>
</evidence>
<dbReference type="Pfam" id="PF03621">
    <property type="entry name" value="MbtH"/>
    <property type="match status" value="1"/>
</dbReference>
<protein>
    <submittedName>
        <fullName evidence="2">MbtH family protein</fullName>
    </submittedName>
</protein>
<dbReference type="InterPro" id="IPR038020">
    <property type="entry name" value="MbtH-like_sf"/>
</dbReference>
<dbReference type="PANTHER" id="PTHR38444:SF1">
    <property type="entry name" value="ENTEROBACTIN BIOSYNTHESIS PROTEIN YBDZ"/>
    <property type="match status" value="1"/>
</dbReference>
<dbReference type="InterPro" id="IPR037407">
    <property type="entry name" value="MLP_fam"/>
</dbReference>
<dbReference type="PANTHER" id="PTHR38444">
    <property type="entry name" value="ENTEROBACTIN BIOSYNTHESIS PROTEIN YBDZ"/>
    <property type="match status" value="1"/>
</dbReference>
<dbReference type="InterPro" id="IPR005153">
    <property type="entry name" value="MbtH-like_dom"/>
</dbReference>
<evidence type="ECO:0000313" key="3">
    <source>
        <dbReference type="Proteomes" id="UP001595868"/>
    </source>
</evidence>
<keyword evidence="3" id="KW-1185">Reference proteome</keyword>
<evidence type="ECO:0000259" key="1">
    <source>
        <dbReference type="SMART" id="SM00923"/>
    </source>
</evidence>
<sequence length="64" mass="7270">MESELFRVVVNAEEQHSIWPVGPEPPAGWHDTGVSGTRPECLDRIAEMWTDITPLSVRRARAER</sequence>
<gene>
    <name evidence="2" type="ORF">ACFOX0_30310</name>
</gene>
<dbReference type="EMBL" id="JBHSBN010000035">
    <property type="protein sequence ID" value="MFC4110203.1"/>
    <property type="molecule type" value="Genomic_DNA"/>
</dbReference>
<dbReference type="SMART" id="SM00923">
    <property type="entry name" value="MbtH"/>
    <property type="match status" value="1"/>
</dbReference>
<dbReference type="Gene3D" id="3.90.820.10">
    <property type="entry name" value="Structural Genomics, Unknown Function 30-nov-00 1gh9 Mol_id"/>
    <property type="match status" value="1"/>
</dbReference>
<dbReference type="SUPFAM" id="SSF160582">
    <property type="entry name" value="MbtH-like"/>
    <property type="match status" value="1"/>
</dbReference>
<proteinExistence type="predicted"/>
<dbReference type="RefSeq" id="WP_377552414.1">
    <property type="nucleotide sequence ID" value="NZ_JBHSBN010000035.1"/>
</dbReference>